<dbReference type="InterPro" id="IPR011990">
    <property type="entry name" value="TPR-like_helical_dom_sf"/>
</dbReference>
<protein>
    <recommendedName>
        <fullName evidence="1">Bacterial transcriptional activator domain-containing protein</fullName>
    </recommendedName>
</protein>
<feature type="domain" description="Bacterial transcriptional activator" evidence="1">
    <location>
        <begin position="40"/>
        <end position="96"/>
    </location>
</feature>
<dbReference type="Pfam" id="PF03704">
    <property type="entry name" value="BTAD"/>
    <property type="match status" value="1"/>
</dbReference>
<dbReference type="RefSeq" id="WP_138536524.1">
    <property type="nucleotide sequence ID" value="NZ_CP045429.1"/>
</dbReference>
<dbReference type="SUPFAM" id="SSF48452">
    <property type="entry name" value="TPR-like"/>
    <property type="match status" value="1"/>
</dbReference>
<evidence type="ECO:0000313" key="2">
    <source>
        <dbReference type="EMBL" id="QPB83513.1"/>
    </source>
</evidence>
<evidence type="ECO:0000259" key="1">
    <source>
        <dbReference type="Pfam" id="PF03704"/>
    </source>
</evidence>
<proteinExistence type="predicted"/>
<dbReference type="EMBL" id="CP045429">
    <property type="protein sequence ID" value="QPB83513.1"/>
    <property type="molecule type" value="Genomic_DNA"/>
</dbReference>
<accession>A0A5S3V4C5</accession>
<dbReference type="Proteomes" id="UP000305729">
    <property type="component" value="Chromosome 1"/>
</dbReference>
<reference evidence="2 3" key="1">
    <citation type="submission" date="2019-10" db="EMBL/GenBank/DDBJ databases">
        <title>Pseudoalteromonas rubra S4059.</title>
        <authorList>
            <person name="Paulsen S."/>
            <person name="Wang X."/>
        </authorList>
    </citation>
    <scope>NUCLEOTIDE SEQUENCE [LARGE SCALE GENOMIC DNA]</scope>
    <source>
        <strain evidence="2 3">S4059</strain>
    </source>
</reference>
<dbReference type="InterPro" id="IPR005158">
    <property type="entry name" value="BTAD"/>
</dbReference>
<organism evidence="2 3">
    <name type="scientific">Pseudoalteromonas rubra</name>
    <dbReference type="NCBI Taxonomy" id="43658"/>
    <lineage>
        <taxon>Bacteria</taxon>
        <taxon>Pseudomonadati</taxon>
        <taxon>Pseudomonadota</taxon>
        <taxon>Gammaproteobacteria</taxon>
        <taxon>Alteromonadales</taxon>
        <taxon>Pseudoalteromonadaceae</taxon>
        <taxon>Pseudoalteromonas</taxon>
    </lineage>
</organism>
<dbReference type="Gene3D" id="1.25.40.10">
    <property type="entry name" value="Tetratricopeptide repeat domain"/>
    <property type="match status" value="1"/>
</dbReference>
<sequence length="116" mass="13218">MEKIDIILSLLVVLVALHTFGALFRTYNDWYRDGGKLYSFIQRELSKGNFESALSSCERHLARCPHDGQLLYFKAKALYKLGKTTEALAAFEVLKKLEPVWSEDADSYIHSIKSST</sequence>
<name>A0A5S3V4C5_9GAMM</name>
<dbReference type="AlphaFoldDB" id="A0A5S3V4C5"/>
<gene>
    <name evidence="2" type="ORF">CWC22_011145</name>
</gene>
<evidence type="ECO:0000313" key="3">
    <source>
        <dbReference type="Proteomes" id="UP000305729"/>
    </source>
</evidence>